<feature type="non-terminal residue" evidence="1">
    <location>
        <position position="1"/>
    </location>
</feature>
<dbReference type="Proteomes" id="UP001631993">
    <property type="component" value="Unassembled WGS sequence"/>
</dbReference>
<reference evidence="1 2" key="1">
    <citation type="submission" date="2024-12" db="EMBL/GenBank/DDBJ databases">
        <title>Forecasting of Potato common scab and diversities of Pathogenic streptomyces spp. in china.</title>
        <authorList>
            <person name="Handique U."/>
            <person name="Wu J."/>
        </authorList>
    </citation>
    <scope>NUCLEOTIDE SEQUENCE [LARGE SCALE GENOMIC DNA]</scope>
    <source>
        <strain evidence="1 2">ZRIMU1585</strain>
    </source>
</reference>
<evidence type="ECO:0000313" key="1">
    <source>
        <dbReference type="EMBL" id="MFM9653905.1"/>
    </source>
</evidence>
<proteinExistence type="predicted"/>
<dbReference type="RefSeq" id="WP_409098145.1">
    <property type="nucleotide sequence ID" value="NZ_JBJVNE010000562.1"/>
</dbReference>
<name>A0ABW9IZR5_STRGJ</name>
<comment type="caution">
    <text evidence="1">The sequence shown here is derived from an EMBL/GenBank/DDBJ whole genome shotgun (WGS) entry which is preliminary data.</text>
</comment>
<dbReference type="EMBL" id="JBJVNE010000562">
    <property type="protein sequence ID" value="MFM9653905.1"/>
    <property type="molecule type" value="Genomic_DNA"/>
</dbReference>
<sequence>ESHDFAKLSESSTVVIHQSAHRVSKGKIRMTFLAPFCYHCSIFRELSSFGTINNFPRLFANN</sequence>
<evidence type="ECO:0000313" key="2">
    <source>
        <dbReference type="Proteomes" id="UP001631993"/>
    </source>
</evidence>
<keyword evidence="2" id="KW-1185">Reference proteome</keyword>
<gene>
    <name evidence="1" type="ORF">ACKI1S_49020</name>
</gene>
<accession>A0ABW9IZR5</accession>
<organism evidence="1 2">
    <name type="scientific">Streptomyces galilaeus</name>
    <dbReference type="NCBI Taxonomy" id="33899"/>
    <lineage>
        <taxon>Bacteria</taxon>
        <taxon>Bacillati</taxon>
        <taxon>Actinomycetota</taxon>
        <taxon>Actinomycetes</taxon>
        <taxon>Kitasatosporales</taxon>
        <taxon>Streptomycetaceae</taxon>
        <taxon>Streptomyces</taxon>
    </lineage>
</organism>
<protein>
    <submittedName>
        <fullName evidence="1">Uncharacterized protein</fullName>
    </submittedName>
</protein>